<dbReference type="RefSeq" id="WP_160801574.1">
    <property type="nucleotide sequence ID" value="NZ_WUUL01000006.1"/>
</dbReference>
<dbReference type="PIRSF" id="PIRSF033736">
    <property type="entry name" value="UCP033763"/>
    <property type="match status" value="1"/>
</dbReference>
<dbReference type="EMBL" id="WUUL01000006">
    <property type="protein sequence ID" value="MXQ54220.1"/>
    <property type="molecule type" value="Genomic_DNA"/>
</dbReference>
<evidence type="ECO:0000313" key="1">
    <source>
        <dbReference type="EMBL" id="MXQ54220.1"/>
    </source>
</evidence>
<proteinExistence type="predicted"/>
<evidence type="ECO:0000313" key="2">
    <source>
        <dbReference type="Proteomes" id="UP000430692"/>
    </source>
</evidence>
<dbReference type="SUPFAM" id="SSF102462">
    <property type="entry name" value="Peptidyl-tRNA hydrolase II"/>
    <property type="match status" value="1"/>
</dbReference>
<sequence length="140" mass="15331">MSNFETKCVLVIDENLPLGLIANTAAILGITVGKYAPDIVGSRVIDHSGIEHLGIVKTPVPILKGSADLLHGLRDKTRTEEFADLIVVDFSDTAQSCKTYEEYIAKLQKISKNSYRYLGLGIYGDKKKVNRLTGGLPLLR</sequence>
<dbReference type="Proteomes" id="UP000430692">
    <property type="component" value="Unassembled WGS sequence"/>
</dbReference>
<keyword evidence="2" id="KW-1185">Reference proteome</keyword>
<dbReference type="InterPro" id="IPR023476">
    <property type="entry name" value="Pep_tRNA_hydro_II_dom_sf"/>
</dbReference>
<gene>
    <name evidence="1" type="ORF">GSM42_10935</name>
</gene>
<dbReference type="Gene3D" id="3.40.1490.10">
    <property type="entry name" value="Bit1"/>
    <property type="match status" value="1"/>
</dbReference>
<dbReference type="InterPro" id="IPR018988">
    <property type="entry name" value="DUF2000"/>
</dbReference>
<accession>A0A6I4VWG5</accession>
<protein>
    <submittedName>
        <fullName evidence="1">DUF2000 family protein</fullName>
    </submittedName>
</protein>
<dbReference type="AlphaFoldDB" id="A0A6I4VWG5"/>
<dbReference type="InterPro" id="IPR017021">
    <property type="entry name" value="UCP033763"/>
</dbReference>
<comment type="caution">
    <text evidence="1">The sequence shown here is derived from an EMBL/GenBank/DDBJ whole genome shotgun (WGS) entry which is preliminary data.</text>
</comment>
<organism evidence="1 2">
    <name type="scientific">Shimazuella alba</name>
    <dbReference type="NCBI Taxonomy" id="2690964"/>
    <lineage>
        <taxon>Bacteria</taxon>
        <taxon>Bacillati</taxon>
        <taxon>Bacillota</taxon>
        <taxon>Bacilli</taxon>
        <taxon>Bacillales</taxon>
        <taxon>Thermoactinomycetaceae</taxon>
        <taxon>Shimazuella</taxon>
    </lineage>
</organism>
<reference evidence="1 2" key="1">
    <citation type="submission" date="2019-12" db="EMBL/GenBank/DDBJ databases">
        <title>Whole-genome analyses of novel actinobacteria.</title>
        <authorList>
            <person name="Sahin N."/>
            <person name="Saygin H."/>
        </authorList>
    </citation>
    <scope>NUCLEOTIDE SEQUENCE [LARGE SCALE GENOMIC DNA]</scope>
    <source>
        <strain evidence="1 2">KC615</strain>
    </source>
</reference>
<name>A0A6I4VWG5_9BACL</name>
<dbReference type="Pfam" id="PF09391">
    <property type="entry name" value="DUF2000"/>
    <property type="match status" value="1"/>
</dbReference>